<dbReference type="Pfam" id="PF02894">
    <property type="entry name" value="GFO_IDH_MocA_C"/>
    <property type="match status" value="1"/>
</dbReference>
<gene>
    <name evidence="3" type="ORF">SAMN05421830_113114</name>
</gene>
<dbReference type="SUPFAM" id="SSF51735">
    <property type="entry name" value="NAD(P)-binding Rossmann-fold domains"/>
    <property type="match status" value="1"/>
</dbReference>
<dbReference type="Pfam" id="PF01408">
    <property type="entry name" value="GFO_IDH_MocA"/>
    <property type="match status" value="1"/>
</dbReference>
<proteinExistence type="predicted"/>
<dbReference type="PANTHER" id="PTHR43377:SF6">
    <property type="entry name" value="GFO_IDH_MOCA-LIKE OXIDOREDUCTASE N-TERMINAL DOMAIN-CONTAINING PROTEIN"/>
    <property type="match status" value="1"/>
</dbReference>
<evidence type="ECO:0000313" key="4">
    <source>
        <dbReference type="Proteomes" id="UP000199581"/>
    </source>
</evidence>
<accession>A0A8G2C594</accession>
<dbReference type="Gene3D" id="3.40.50.720">
    <property type="entry name" value="NAD(P)-binding Rossmann-like Domain"/>
    <property type="match status" value="1"/>
</dbReference>
<dbReference type="InterPro" id="IPR000683">
    <property type="entry name" value="Gfo/Idh/MocA-like_OxRdtase_N"/>
</dbReference>
<dbReference type="Proteomes" id="UP000199581">
    <property type="component" value="Unassembled WGS sequence"/>
</dbReference>
<evidence type="ECO:0000259" key="1">
    <source>
        <dbReference type="Pfam" id="PF01408"/>
    </source>
</evidence>
<dbReference type="RefSeq" id="WP_092193807.1">
    <property type="nucleotide sequence ID" value="NZ_FOTO01000013.1"/>
</dbReference>
<name>A0A8G2C594_DESNO</name>
<dbReference type="OrthoDB" id="9782091at2"/>
<evidence type="ECO:0000259" key="2">
    <source>
        <dbReference type="Pfam" id="PF02894"/>
    </source>
</evidence>
<organism evidence="3 4">
    <name type="scientific">Desulfomicrobium norvegicum (strain DSM 1741 / NCIMB 8310)</name>
    <name type="common">Desulfovibrio baculatus (strain Norway 4)</name>
    <name type="synonym">Desulfovibrio desulfuricans (strain Norway 4)</name>
    <dbReference type="NCBI Taxonomy" id="52561"/>
    <lineage>
        <taxon>Bacteria</taxon>
        <taxon>Pseudomonadati</taxon>
        <taxon>Thermodesulfobacteriota</taxon>
        <taxon>Desulfovibrionia</taxon>
        <taxon>Desulfovibrionales</taxon>
        <taxon>Desulfomicrobiaceae</taxon>
        <taxon>Desulfomicrobium</taxon>
    </lineage>
</organism>
<feature type="domain" description="Gfo/Idh/MocA-like oxidoreductase N-terminal" evidence="1">
    <location>
        <begin position="2"/>
        <end position="121"/>
    </location>
</feature>
<dbReference type="PANTHER" id="PTHR43377">
    <property type="entry name" value="BILIVERDIN REDUCTASE A"/>
    <property type="match status" value="1"/>
</dbReference>
<dbReference type="Gene3D" id="3.30.360.10">
    <property type="entry name" value="Dihydrodipicolinate Reductase, domain 2"/>
    <property type="match status" value="1"/>
</dbReference>
<keyword evidence="4" id="KW-1185">Reference proteome</keyword>
<sequence>MIRVGLIGFGYWGPNLARNVVSTPKMELKYIVDKDHSRISKASSLYPSVTTSNEPKIIFEDKNIDLVIIATPSSSHHLLTKNALHAEKHVLVEKPIALSSKDATELCELAELNKKLLIVDHTFLFTPSVRAMYTLVHNNDLGTIFYYDSVRVNLGLIQNDINVIWDLAPHDLSIVDYLFSPKRIQVSAFGSKHIGKTEDVAYITIKCDNNITAHFSLSWLSPVKIRRVLIGGDKAMLSWDDCQSDEKIKIYNRGIEPNSQDGIMTSMAGYRMGSMYSPHLPHTEALAIELEHITDCILNNKSPINDGRSSLRILKILEACDLSMKSMGTAIELNLNK</sequence>
<dbReference type="InterPro" id="IPR036291">
    <property type="entry name" value="NAD(P)-bd_dom_sf"/>
</dbReference>
<evidence type="ECO:0000313" key="3">
    <source>
        <dbReference type="EMBL" id="SFM08246.1"/>
    </source>
</evidence>
<feature type="domain" description="Gfo/Idh/MocA-like oxidoreductase C-terminal" evidence="2">
    <location>
        <begin position="163"/>
        <end position="326"/>
    </location>
</feature>
<reference evidence="3 4" key="1">
    <citation type="submission" date="2016-10" db="EMBL/GenBank/DDBJ databases">
        <authorList>
            <person name="Varghese N."/>
            <person name="Submissions S."/>
        </authorList>
    </citation>
    <scope>NUCLEOTIDE SEQUENCE [LARGE SCALE GENOMIC DNA]</scope>
    <source>
        <strain evidence="3 4">DSM 1741</strain>
    </source>
</reference>
<comment type="caution">
    <text evidence="3">The sequence shown here is derived from an EMBL/GenBank/DDBJ whole genome shotgun (WGS) entry which is preliminary data.</text>
</comment>
<protein>
    <submittedName>
        <fullName evidence="3">Predicted dehydrogenase</fullName>
    </submittedName>
</protein>
<dbReference type="InterPro" id="IPR004104">
    <property type="entry name" value="Gfo/Idh/MocA-like_OxRdtase_C"/>
</dbReference>
<dbReference type="InterPro" id="IPR051450">
    <property type="entry name" value="Gfo/Idh/MocA_Oxidoreductases"/>
</dbReference>
<dbReference type="SUPFAM" id="SSF55347">
    <property type="entry name" value="Glyceraldehyde-3-phosphate dehydrogenase-like, C-terminal domain"/>
    <property type="match status" value="1"/>
</dbReference>
<dbReference type="GO" id="GO:0000166">
    <property type="term" value="F:nucleotide binding"/>
    <property type="evidence" value="ECO:0007669"/>
    <property type="project" value="InterPro"/>
</dbReference>
<dbReference type="AlphaFoldDB" id="A0A8G2C594"/>
<dbReference type="EMBL" id="FOTO01000013">
    <property type="protein sequence ID" value="SFM08246.1"/>
    <property type="molecule type" value="Genomic_DNA"/>
</dbReference>